<evidence type="ECO:0000313" key="1">
    <source>
        <dbReference type="EMBL" id="MEN9062891.1"/>
    </source>
</evidence>
<comment type="caution">
    <text evidence="1">The sequence shown here is derived from an EMBL/GenBank/DDBJ whole genome shotgun (WGS) entry which is preliminary data.</text>
</comment>
<keyword evidence="2" id="KW-1185">Reference proteome</keyword>
<protein>
    <submittedName>
        <fullName evidence="1">Uncharacterized protein</fullName>
    </submittedName>
</protein>
<dbReference type="Proteomes" id="UP001428774">
    <property type="component" value="Unassembled WGS sequence"/>
</dbReference>
<name>A0AAW9SDG3_9RHOB</name>
<reference evidence="1 2" key="1">
    <citation type="submission" date="2024-05" db="EMBL/GenBank/DDBJ databases">
        <title>Genome sequence of Ponticoccus litoralis KCCM 90028.</title>
        <authorList>
            <person name="Kim J.M."/>
            <person name="Lee J.K."/>
            <person name="Choi B.J."/>
            <person name="Bayburt H."/>
            <person name="Baek J.H."/>
            <person name="Jeon C.O."/>
        </authorList>
    </citation>
    <scope>NUCLEOTIDE SEQUENCE [LARGE SCALE GENOMIC DNA]</scope>
    <source>
        <strain evidence="1 2">KCCM 90028</strain>
    </source>
</reference>
<evidence type="ECO:0000313" key="2">
    <source>
        <dbReference type="Proteomes" id="UP001428774"/>
    </source>
</evidence>
<dbReference type="RefSeq" id="WP_347167822.1">
    <property type="nucleotide sequence ID" value="NZ_JBDNCH010000002.1"/>
</dbReference>
<gene>
    <name evidence="1" type="ORF">ABFB10_19785</name>
</gene>
<proteinExistence type="predicted"/>
<organism evidence="1 2">
    <name type="scientific">Ponticoccus litoralis</name>
    <dbReference type="NCBI Taxonomy" id="422297"/>
    <lineage>
        <taxon>Bacteria</taxon>
        <taxon>Pseudomonadati</taxon>
        <taxon>Pseudomonadota</taxon>
        <taxon>Alphaproteobacteria</taxon>
        <taxon>Rhodobacterales</taxon>
        <taxon>Roseobacteraceae</taxon>
        <taxon>Ponticoccus</taxon>
    </lineage>
</organism>
<sequence length="56" mass="5888">MLDAAHRSALLSAAAKLGTRSRFHVAPCVALDILITDAPAEATPAYSDLGMEIRHA</sequence>
<accession>A0AAW9SDG3</accession>
<dbReference type="AlphaFoldDB" id="A0AAW9SDG3"/>
<dbReference type="EMBL" id="JBDNCH010000002">
    <property type="protein sequence ID" value="MEN9062891.1"/>
    <property type="molecule type" value="Genomic_DNA"/>
</dbReference>